<dbReference type="InterPro" id="IPR013022">
    <property type="entry name" value="Xyl_isomerase-like_TIM-brl"/>
</dbReference>
<evidence type="ECO:0000259" key="1">
    <source>
        <dbReference type="Pfam" id="PF01261"/>
    </source>
</evidence>
<dbReference type="Pfam" id="PF01261">
    <property type="entry name" value="AP_endonuc_2"/>
    <property type="match status" value="1"/>
</dbReference>
<comment type="caution">
    <text evidence="2">The sequence shown here is derived from an EMBL/GenBank/DDBJ whole genome shotgun (WGS) entry which is preliminary data.</text>
</comment>
<dbReference type="EMBL" id="MU150506">
    <property type="protein sequence ID" value="KAF9455848.1"/>
    <property type="molecule type" value="Genomic_DNA"/>
</dbReference>
<accession>A0A9P5XS27</accession>
<evidence type="ECO:0000313" key="2">
    <source>
        <dbReference type="EMBL" id="KAF9455848.1"/>
    </source>
</evidence>
<sequence length="347" mass="39002">MSSVIPYQSIPVAIPSMCLGRAWMHELDVKFSEAGKAGFKGVEMFWEDLVWAAKKFDPGADEKNEAVMLRAAQYARDHCDKNGLSIMALQPFLNYEGLLDKEKHREMIVKLKLWFKIVKILGTDLIQVPSQMNQEGTTGNIDRIVADIREIGELGLQESPPVRFAYEALSWGAHINLWEQAWDVVVKVDLPNVGTVLDTYHIAGLVYADPTSPTGKQPTAEADFTTSLRLMETTPGLINKLFYAQLSDAERLTPPLSPSHPFFDPTQPPLMQWSRNARLFPCELDRGGYLPVVDIARVWFEKLGFRGWVSLEIFSRTMSEAGEGVPRDHARRGIESWNKLVKELGGA</sequence>
<proteinExistence type="predicted"/>
<dbReference type="SUPFAM" id="SSF51658">
    <property type="entry name" value="Xylose isomerase-like"/>
    <property type="match status" value="1"/>
</dbReference>
<dbReference type="Proteomes" id="UP000807353">
    <property type="component" value="Unassembled WGS sequence"/>
</dbReference>
<keyword evidence="3" id="KW-1185">Reference proteome</keyword>
<dbReference type="PANTHER" id="PTHR12110:SF21">
    <property type="entry name" value="XYLOSE ISOMERASE-LIKE TIM BARREL DOMAIN-CONTAINING PROTEIN"/>
    <property type="match status" value="1"/>
</dbReference>
<reference evidence="2" key="1">
    <citation type="submission" date="2020-11" db="EMBL/GenBank/DDBJ databases">
        <authorList>
            <consortium name="DOE Joint Genome Institute"/>
            <person name="Ahrendt S."/>
            <person name="Riley R."/>
            <person name="Andreopoulos W."/>
            <person name="Labutti K."/>
            <person name="Pangilinan J."/>
            <person name="Ruiz-Duenas F.J."/>
            <person name="Barrasa J.M."/>
            <person name="Sanchez-Garcia M."/>
            <person name="Camarero S."/>
            <person name="Miyauchi S."/>
            <person name="Serrano A."/>
            <person name="Linde D."/>
            <person name="Babiker R."/>
            <person name="Drula E."/>
            <person name="Ayuso-Fernandez I."/>
            <person name="Pacheco R."/>
            <person name="Padilla G."/>
            <person name="Ferreira P."/>
            <person name="Barriuso J."/>
            <person name="Kellner H."/>
            <person name="Castanera R."/>
            <person name="Alfaro M."/>
            <person name="Ramirez L."/>
            <person name="Pisabarro A.G."/>
            <person name="Kuo A."/>
            <person name="Tritt A."/>
            <person name="Lipzen A."/>
            <person name="He G."/>
            <person name="Yan M."/>
            <person name="Ng V."/>
            <person name="Cullen D."/>
            <person name="Martin F."/>
            <person name="Rosso M.-N."/>
            <person name="Henrissat B."/>
            <person name="Hibbett D."/>
            <person name="Martinez A.T."/>
            <person name="Grigoriev I.V."/>
        </authorList>
    </citation>
    <scope>NUCLEOTIDE SEQUENCE</scope>
    <source>
        <strain evidence="2">CBS 247.69</strain>
    </source>
</reference>
<dbReference type="InterPro" id="IPR036237">
    <property type="entry name" value="Xyl_isomerase-like_sf"/>
</dbReference>
<dbReference type="AlphaFoldDB" id="A0A9P5XS27"/>
<evidence type="ECO:0000313" key="3">
    <source>
        <dbReference type="Proteomes" id="UP000807353"/>
    </source>
</evidence>
<dbReference type="InterPro" id="IPR050312">
    <property type="entry name" value="IolE/XylAMocC-like"/>
</dbReference>
<protein>
    <submittedName>
        <fullName evidence="2">Xylose isomerase-like protein</fullName>
    </submittedName>
</protein>
<keyword evidence="2" id="KW-0413">Isomerase</keyword>
<organism evidence="2 3">
    <name type="scientific">Collybia nuda</name>
    <dbReference type="NCBI Taxonomy" id="64659"/>
    <lineage>
        <taxon>Eukaryota</taxon>
        <taxon>Fungi</taxon>
        <taxon>Dikarya</taxon>
        <taxon>Basidiomycota</taxon>
        <taxon>Agaricomycotina</taxon>
        <taxon>Agaricomycetes</taxon>
        <taxon>Agaricomycetidae</taxon>
        <taxon>Agaricales</taxon>
        <taxon>Tricholomatineae</taxon>
        <taxon>Clitocybaceae</taxon>
        <taxon>Collybia</taxon>
    </lineage>
</organism>
<gene>
    <name evidence="2" type="ORF">BDZ94DRAFT_1315757</name>
</gene>
<dbReference type="OrthoDB" id="5360893at2759"/>
<dbReference type="Gene3D" id="3.20.20.150">
    <property type="entry name" value="Divalent-metal-dependent TIM barrel enzymes"/>
    <property type="match status" value="1"/>
</dbReference>
<feature type="domain" description="Xylose isomerase-like TIM barrel" evidence="1">
    <location>
        <begin position="32"/>
        <end position="335"/>
    </location>
</feature>
<dbReference type="GO" id="GO:0016853">
    <property type="term" value="F:isomerase activity"/>
    <property type="evidence" value="ECO:0007669"/>
    <property type="project" value="UniProtKB-KW"/>
</dbReference>
<dbReference type="PANTHER" id="PTHR12110">
    <property type="entry name" value="HYDROXYPYRUVATE ISOMERASE"/>
    <property type="match status" value="1"/>
</dbReference>
<name>A0A9P5XS27_9AGAR</name>